<keyword evidence="1" id="KW-1133">Transmembrane helix</keyword>
<proteinExistence type="predicted"/>
<comment type="caution">
    <text evidence="2">The sequence shown here is derived from an EMBL/GenBank/DDBJ whole genome shotgun (WGS) entry which is preliminary data.</text>
</comment>
<feature type="transmembrane region" description="Helical" evidence="1">
    <location>
        <begin position="7"/>
        <end position="27"/>
    </location>
</feature>
<organism evidence="2 3">
    <name type="scientific">Anaerobacterium chartisolvens</name>
    <dbReference type="NCBI Taxonomy" id="1297424"/>
    <lineage>
        <taxon>Bacteria</taxon>
        <taxon>Bacillati</taxon>
        <taxon>Bacillota</taxon>
        <taxon>Clostridia</taxon>
        <taxon>Eubacteriales</taxon>
        <taxon>Oscillospiraceae</taxon>
        <taxon>Anaerobacterium</taxon>
    </lineage>
</organism>
<dbReference type="Proteomes" id="UP000253034">
    <property type="component" value="Unassembled WGS sequence"/>
</dbReference>
<feature type="transmembrane region" description="Helical" evidence="1">
    <location>
        <begin position="121"/>
        <end position="141"/>
    </location>
</feature>
<dbReference type="EMBL" id="QPJT01000018">
    <property type="protein sequence ID" value="RCX13190.1"/>
    <property type="molecule type" value="Genomic_DNA"/>
</dbReference>
<evidence type="ECO:0000313" key="3">
    <source>
        <dbReference type="Proteomes" id="UP000253034"/>
    </source>
</evidence>
<gene>
    <name evidence="2" type="ORF">DFR58_1187</name>
</gene>
<feature type="transmembrane region" description="Helical" evidence="1">
    <location>
        <begin position="147"/>
        <end position="167"/>
    </location>
</feature>
<protein>
    <recommendedName>
        <fullName evidence="4">DUF5668 domain-containing protein</fullName>
    </recommendedName>
</protein>
<name>A0A369AUZ1_9FIRM</name>
<reference evidence="2 3" key="1">
    <citation type="submission" date="2018-07" db="EMBL/GenBank/DDBJ databases">
        <title>Genomic Encyclopedia of Type Strains, Phase IV (KMG-IV): sequencing the most valuable type-strain genomes for metagenomic binning, comparative biology and taxonomic classification.</title>
        <authorList>
            <person name="Goeker M."/>
        </authorList>
    </citation>
    <scope>NUCLEOTIDE SEQUENCE [LARGE SCALE GENOMIC DNA]</scope>
    <source>
        <strain evidence="2 3">DSM 27016</strain>
    </source>
</reference>
<dbReference type="RefSeq" id="WP_114298612.1">
    <property type="nucleotide sequence ID" value="NZ_QPJT01000018.1"/>
</dbReference>
<keyword evidence="1" id="KW-0472">Membrane</keyword>
<dbReference type="OrthoDB" id="49365at2"/>
<dbReference type="AlphaFoldDB" id="A0A369AUZ1"/>
<evidence type="ECO:0008006" key="4">
    <source>
        <dbReference type="Google" id="ProtNLM"/>
    </source>
</evidence>
<feature type="transmembrane region" description="Helical" evidence="1">
    <location>
        <begin position="68"/>
        <end position="89"/>
    </location>
</feature>
<keyword evidence="1" id="KW-0812">Transmembrane</keyword>
<feature type="transmembrane region" description="Helical" evidence="1">
    <location>
        <begin position="39"/>
        <end position="61"/>
    </location>
</feature>
<keyword evidence="3" id="KW-1185">Reference proteome</keyword>
<evidence type="ECO:0000256" key="1">
    <source>
        <dbReference type="SAM" id="Phobius"/>
    </source>
</evidence>
<evidence type="ECO:0000313" key="2">
    <source>
        <dbReference type="EMBL" id="RCX13190.1"/>
    </source>
</evidence>
<accession>A0A369AUZ1</accession>
<sequence length="176" mass="19606">MRRNNIVIGVIFIILGALFLFNNTGFIKIEFGLSDLGFLISRFWPAMFLMLPGFAFHSIYFSGKNADAGILVPGGILFFTGVTCQISVLFNVWSIMWPGFILAVAIGLFELYLFGTRNKGLLIPVGILTLLSVIFFDLRLFGWLKGFNIRDIAIGAVLVILGLSIIMKNGRKKDEF</sequence>
<feature type="transmembrane region" description="Helical" evidence="1">
    <location>
        <begin position="95"/>
        <end position="114"/>
    </location>
</feature>